<dbReference type="OrthoDB" id="2473747at2"/>
<dbReference type="EMBL" id="FRCZ01000005">
    <property type="protein sequence ID" value="SHN24324.1"/>
    <property type="molecule type" value="Genomic_DNA"/>
</dbReference>
<sequence>MEVIKENLDRPVVNNPYQNHKVISYKMKMGLAGEETWVYNFHFDANNKKAMHLLEKADIIDSREVYRLIHALFLLSQGEFNFSKKEALRNDK</sequence>
<evidence type="ECO:0000313" key="1">
    <source>
        <dbReference type="EMBL" id="SHN24324.1"/>
    </source>
</evidence>
<dbReference type="AlphaFoldDB" id="A0A1M7Q2A5"/>
<protein>
    <submittedName>
        <fullName evidence="1">Uncharacterized protein</fullName>
    </submittedName>
</protein>
<reference evidence="1 2" key="1">
    <citation type="submission" date="2016-11" db="EMBL/GenBank/DDBJ databases">
        <authorList>
            <person name="Jaros S."/>
            <person name="Januszkiewicz K."/>
            <person name="Wedrychowicz H."/>
        </authorList>
    </citation>
    <scope>NUCLEOTIDE SEQUENCE [LARGE SCALE GENOMIC DNA]</scope>
    <source>
        <strain evidence="1 2">CGMCC 1.10681</strain>
    </source>
</reference>
<keyword evidence="2" id="KW-1185">Reference proteome</keyword>
<accession>A0A1M7Q2A5</accession>
<dbReference type="RefSeq" id="WP_073202437.1">
    <property type="nucleotide sequence ID" value="NZ_FRCZ01000005.1"/>
</dbReference>
<proteinExistence type="predicted"/>
<organism evidence="1 2">
    <name type="scientific">Gracilibacillus kekensis</name>
    <dbReference type="NCBI Taxonomy" id="1027249"/>
    <lineage>
        <taxon>Bacteria</taxon>
        <taxon>Bacillati</taxon>
        <taxon>Bacillota</taxon>
        <taxon>Bacilli</taxon>
        <taxon>Bacillales</taxon>
        <taxon>Bacillaceae</taxon>
        <taxon>Gracilibacillus</taxon>
    </lineage>
</organism>
<name>A0A1M7Q2A5_9BACI</name>
<dbReference type="Proteomes" id="UP000184184">
    <property type="component" value="Unassembled WGS sequence"/>
</dbReference>
<evidence type="ECO:0000313" key="2">
    <source>
        <dbReference type="Proteomes" id="UP000184184"/>
    </source>
</evidence>
<gene>
    <name evidence="1" type="ORF">SAMN05216179_2759</name>
</gene>